<reference evidence="2 3" key="1">
    <citation type="submission" date="2015-01" db="EMBL/GenBank/DDBJ databases">
        <title>Evolution of Trichinella species and genotypes.</title>
        <authorList>
            <person name="Korhonen P.K."/>
            <person name="Edoardo P."/>
            <person name="Giuseppe L.R."/>
            <person name="Gasser R.B."/>
        </authorList>
    </citation>
    <scope>NUCLEOTIDE SEQUENCE [LARGE SCALE GENOMIC DNA]</scope>
    <source>
        <strain evidence="2">ISS37</strain>
    </source>
</reference>
<dbReference type="EMBL" id="JYDL01000608">
    <property type="protein sequence ID" value="KRX12230.1"/>
    <property type="molecule type" value="Genomic_DNA"/>
</dbReference>
<evidence type="ECO:0000256" key="1">
    <source>
        <dbReference type="SAM" id="MobiDB-lite"/>
    </source>
</evidence>
<sequence>MKQPSKRYRPLMLWHADETHSANQTSRRMPYQQDENKAPKTNEGNSAAMGSKQAPLVKKEKNRK</sequence>
<comment type="caution">
    <text evidence="2">The sequence shown here is derived from an EMBL/GenBank/DDBJ whole genome shotgun (WGS) entry which is preliminary data.</text>
</comment>
<keyword evidence="3" id="KW-1185">Reference proteome</keyword>
<proteinExistence type="predicted"/>
<dbReference type="Proteomes" id="UP000054630">
    <property type="component" value="Unassembled WGS sequence"/>
</dbReference>
<gene>
    <name evidence="2" type="ORF">T07_4810</name>
</gene>
<feature type="region of interest" description="Disordered" evidence="1">
    <location>
        <begin position="1"/>
        <end position="64"/>
    </location>
</feature>
<evidence type="ECO:0000313" key="3">
    <source>
        <dbReference type="Proteomes" id="UP000054630"/>
    </source>
</evidence>
<accession>A0A0V0RCI7</accession>
<evidence type="ECO:0000313" key="2">
    <source>
        <dbReference type="EMBL" id="KRX12230.1"/>
    </source>
</evidence>
<organism evidence="2 3">
    <name type="scientific">Trichinella nelsoni</name>
    <dbReference type="NCBI Taxonomy" id="6336"/>
    <lineage>
        <taxon>Eukaryota</taxon>
        <taxon>Metazoa</taxon>
        <taxon>Ecdysozoa</taxon>
        <taxon>Nematoda</taxon>
        <taxon>Enoplea</taxon>
        <taxon>Dorylaimia</taxon>
        <taxon>Trichinellida</taxon>
        <taxon>Trichinellidae</taxon>
        <taxon>Trichinella</taxon>
    </lineage>
</organism>
<protein>
    <submittedName>
        <fullName evidence="2">Uncharacterized protein</fullName>
    </submittedName>
</protein>
<name>A0A0V0RCI7_9BILA</name>
<dbReference type="AlphaFoldDB" id="A0A0V0RCI7"/>